<dbReference type="AlphaFoldDB" id="A0A5B9DDM5"/>
<evidence type="ECO:0000313" key="6">
    <source>
        <dbReference type="Proteomes" id="UP000321408"/>
    </source>
</evidence>
<dbReference type="EMBL" id="CP042905">
    <property type="protein sequence ID" value="QEE17348.1"/>
    <property type="molecule type" value="Genomic_DNA"/>
</dbReference>
<feature type="domain" description="CSD" evidence="4">
    <location>
        <begin position="5"/>
        <end position="75"/>
    </location>
</feature>
<dbReference type="GeneID" id="41331150"/>
<dbReference type="SUPFAM" id="SSF50249">
    <property type="entry name" value="Nucleic acid-binding proteins"/>
    <property type="match status" value="1"/>
</dbReference>
<dbReference type="PROSITE" id="PS51857">
    <property type="entry name" value="CSD_2"/>
    <property type="match status" value="1"/>
</dbReference>
<dbReference type="RefSeq" id="WP_147664243.1">
    <property type="nucleotide sequence ID" value="NZ_CP042905.2"/>
</dbReference>
<dbReference type="InterPro" id="IPR050181">
    <property type="entry name" value="Cold_shock_domain"/>
</dbReference>
<evidence type="ECO:0000259" key="4">
    <source>
        <dbReference type="PROSITE" id="PS51857"/>
    </source>
</evidence>
<sequence>MSEEKKTGIVKWFNSRKGYGFITPAEDAEGADIFVHYTAIKVESDDQYRALNEGDKVSFKVSDGKKGPEARDVEIVEKAPRDRS</sequence>
<dbReference type="InterPro" id="IPR011129">
    <property type="entry name" value="CSD"/>
</dbReference>
<evidence type="ECO:0000256" key="1">
    <source>
        <dbReference type="ARBA" id="ARBA00004496"/>
    </source>
</evidence>
<gene>
    <name evidence="5" type="ORF">DSAG12_03181</name>
</gene>
<comment type="subcellular location">
    <subcellularLocation>
        <location evidence="1">Cytoplasm</location>
    </subcellularLocation>
</comment>
<dbReference type="InterPro" id="IPR002059">
    <property type="entry name" value="CSP_DNA-bd"/>
</dbReference>
<keyword evidence="2" id="KW-0963">Cytoplasm</keyword>
<keyword evidence="6" id="KW-1185">Reference proteome</keyword>
<evidence type="ECO:0000313" key="5">
    <source>
        <dbReference type="EMBL" id="QEE17348.1"/>
    </source>
</evidence>
<dbReference type="OrthoDB" id="202422at2157"/>
<reference evidence="5 6" key="2">
    <citation type="journal article" date="2024" name="Int. J. Syst. Evol. Microbiol.">
        <title>Promethearchaeum syntrophicum gen. nov., sp. nov., an anaerobic, obligately syntrophic archaeon, the first isolate of the lineage 'Asgard' archaea, and proposal of the new archaeal phylum Promethearchaeota phyl. nov. and kingdom Promethearchaeati regn. nov.</title>
        <authorList>
            <person name="Imachi H."/>
            <person name="Nobu M.K."/>
            <person name="Kato S."/>
            <person name="Takaki Y."/>
            <person name="Miyazaki M."/>
            <person name="Miyata M."/>
            <person name="Ogawara M."/>
            <person name="Saito Y."/>
            <person name="Sakai S."/>
            <person name="Tahara Y.O."/>
            <person name="Takano Y."/>
            <person name="Tasumi E."/>
            <person name="Uematsu K."/>
            <person name="Yoshimura T."/>
            <person name="Itoh T."/>
            <person name="Ohkuma M."/>
            <person name="Takai K."/>
        </authorList>
    </citation>
    <scope>NUCLEOTIDE SEQUENCE [LARGE SCALE GENOMIC DNA]</scope>
    <source>
        <strain evidence="5 6">MK-D1</strain>
    </source>
</reference>
<organism evidence="5 6">
    <name type="scientific">Promethearchaeum syntrophicum</name>
    <dbReference type="NCBI Taxonomy" id="2594042"/>
    <lineage>
        <taxon>Archaea</taxon>
        <taxon>Promethearchaeati</taxon>
        <taxon>Promethearchaeota</taxon>
        <taxon>Promethearchaeia</taxon>
        <taxon>Promethearchaeales</taxon>
        <taxon>Promethearchaeaceae</taxon>
        <taxon>Promethearchaeum</taxon>
    </lineage>
</organism>
<dbReference type="InterPro" id="IPR012156">
    <property type="entry name" value="Cold_shock_CspA"/>
</dbReference>
<evidence type="ECO:0000256" key="2">
    <source>
        <dbReference type="ARBA" id="ARBA00022490"/>
    </source>
</evidence>
<dbReference type="Pfam" id="PF00313">
    <property type="entry name" value="CSD"/>
    <property type="match status" value="1"/>
</dbReference>
<dbReference type="KEGG" id="psyt:DSAG12_03181"/>
<dbReference type="Proteomes" id="UP000321408">
    <property type="component" value="Chromosome"/>
</dbReference>
<proteinExistence type="predicted"/>
<dbReference type="CDD" id="cd04458">
    <property type="entry name" value="CSP_CDS"/>
    <property type="match status" value="1"/>
</dbReference>
<evidence type="ECO:0000256" key="3">
    <source>
        <dbReference type="SAM" id="MobiDB-lite"/>
    </source>
</evidence>
<accession>A0A5B9DDM5</accession>
<reference evidence="5 6" key="1">
    <citation type="journal article" date="2020" name="Nature">
        <title>Isolation of an archaeon at the prokaryote-eukaryote interface.</title>
        <authorList>
            <person name="Imachi H."/>
            <person name="Nobu M.K."/>
            <person name="Nakahara N."/>
            <person name="Morono Y."/>
            <person name="Ogawara M."/>
            <person name="Takaki Y."/>
            <person name="Takano Y."/>
            <person name="Uematsu K."/>
            <person name="Ikuta T."/>
            <person name="Ito M."/>
            <person name="Matsui Y."/>
            <person name="Miyazaki M."/>
            <person name="Murata K."/>
            <person name="Saito Y."/>
            <person name="Sakai S."/>
            <person name="Song C."/>
            <person name="Tasumi E."/>
            <person name="Yamanaka Y."/>
            <person name="Yamaguchi T."/>
            <person name="Kamagata Y."/>
            <person name="Tamaki H."/>
            <person name="Takai K."/>
        </authorList>
    </citation>
    <scope>NUCLEOTIDE SEQUENCE [LARGE SCALE GENOMIC DNA]</scope>
    <source>
        <strain evidence="5 6">MK-D1</strain>
    </source>
</reference>
<protein>
    <submittedName>
        <fullName evidence="5">Cold-shock protein</fullName>
    </submittedName>
</protein>
<dbReference type="SMART" id="SM00357">
    <property type="entry name" value="CSP"/>
    <property type="match status" value="1"/>
</dbReference>
<dbReference type="InterPro" id="IPR012340">
    <property type="entry name" value="NA-bd_OB-fold"/>
</dbReference>
<dbReference type="GO" id="GO:0003676">
    <property type="term" value="F:nucleic acid binding"/>
    <property type="evidence" value="ECO:0007669"/>
    <property type="project" value="InterPro"/>
</dbReference>
<dbReference type="Gene3D" id="2.40.50.140">
    <property type="entry name" value="Nucleic acid-binding proteins"/>
    <property type="match status" value="1"/>
</dbReference>
<dbReference type="PIRSF" id="PIRSF002599">
    <property type="entry name" value="Cold_shock_A"/>
    <property type="match status" value="1"/>
</dbReference>
<feature type="region of interest" description="Disordered" evidence="3">
    <location>
        <begin position="59"/>
        <end position="84"/>
    </location>
</feature>
<name>A0A5B9DDM5_9ARCH</name>
<dbReference type="PANTHER" id="PTHR11544">
    <property type="entry name" value="COLD SHOCK DOMAIN CONTAINING PROTEINS"/>
    <property type="match status" value="1"/>
</dbReference>
<dbReference type="PRINTS" id="PR00050">
    <property type="entry name" value="COLDSHOCK"/>
</dbReference>
<dbReference type="GO" id="GO:0005737">
    <property type="term" value="C:cytoplasm"/>
    <property type="evidence" value="ECO:0007669"/>
    <property type="project" value="UniProtKB-SubCell"/>
</dbReference>